<reference evidence="2" key="1">
    <citation type="journal article" date="2010" name="Science">
        <title>Signatures of adaptation to obligate biotrophy in the Hyaloperonospora arabidopsidis genome.</title>
        <authorList>
            <person name="Baxter L."/>
            <person name="Tripathy S."/>
            <person name="Ishaque N."/>
            <person name="Boot N."/>
            <person name="Cabral A."/>
            <person name="Kemen E."/>
            <person name="Thines M."/>
            <person name="Ah-Fong A."/>
            <person name="Anderson R."/>
            <person name="Badejoko W."/>
            <person name="Bittner-Eddy P."/>
            <person name="Boore J.L."/>
            <person name="Chibucos M.C."/>
            <person name="Coates M."/>
            <person name="Dehal P."/>
            <person name="Delehaunty K."/>
            <person name="Dong S."/>
            <person name="Downton P."/>
            <person name="Dumas B."/>
            <person name="Fabro G."/>
            <person name="Fronick C."/>
            <person name="Fuerstenberg S.I."/>
            <person name="Fulton L."/>
            <person name="Gaulin E."/>
            <person name="Govers F."/>
            <person name="Hughes L."/>
            <person name="Humphray S."/>
            <person name="Jiang R.H."/>
            <person name="Judelson H."/>
            <person name="Kamoun S."/>
            <person name="Kyung K."/>
            <person name="Meijer H."/>
            <person name="Minx P."/>
            <person name="Morris P."/>
            <person name="Nelson J."/>
            <person name="Phuntumart V."/>
            <person name="Qutob D."/>
            <person name="Rehmany A."/>
            <person name="Rougon-Cardoso A."/>
            <person name="Ryden P."/>
            <person name="Torto-Alalibo T."/>
            <person name="Studholme D."/>
            <person name="Wang Y."/>
            <person name="Win J."/>
            <person name="Wood J."/>
            <person name="Clifton S.W."/>
            <person name="Rogers J."/>
            <person name="Van den Ackerveken G."/>
            <person name="Jones J.D."/>
            <person name="McDowell J.M."/>
            <person name="Beynon J."/>
            <person name="Tyler B.M."/>
        </authorList>
    </citation>
    <scope>NUCLEOTIDE SEQUENCE [LARGE SCALE GENOMIC DNA]</scope>
    <source>
        <strain evidence="2">Emoy2</strain>
    </source>
</reference>
<dbReference type="InParanoid" id="M4BJD0"/>
<dbReference type="Proteomes" id="UP000011713">
    <property type="component" value="Unassembled WGS sequence"/>
</dbReference>
<proteinExistence type="predicted"/>
<dbReference type="AlphaFoldDB" id="M4BJD0"/>
<name>M4BJD0_HYAAE</name>
<dbReference type="STRING" id="559515.M4BJD0"/>
<reference evidence="1" key="2">
    <citation type="submission" date="2015-06" db="UniProtKB">
        <authorList>
            <consortium name="EnsemblProtists"/>
        </authorList>
    </citation>
    <scope>IDENTIFICATION</scope>
    <source>
        <strain evidence="1">Emoy2</strain>
    </source>
</reference>
<keyword evidence="2" id="KW-1185">Reference proteome</keyword>
<protein>
    <submittedName>
        <fullName evidence="1">Uncharacterized protein</fullName>
    </submittedName>
</protein>
<evidence type="ECO:0000313" key="1">
    <source>
        <dbReference type="EnsemblProtists" id="HpaP806508"/>
    </source>
</evidence>
<dbReference type="Gene3D" id="3.40.50.150">
    <property type="entry name" value="Vaccinia Virus protein VP39"/>
    <property type="match status" value="1"/>
</dbReference>
<dbReference type="OMA" id="QHVVGYE"/>
<dbReference type="VEuPathDB" id="FungiDB:HpaG806508"/>
<dbReference type="EMBL" id="JH598320">
    <property type="status" value="NOT_ANNOTATED_CDS"/>
    <property type="molecule type" value="Genomic_DNA"/>
</dbReference>
<dbReference type="CDD" id="cd02440">
    <property type="entry name" value="AdoMet_MTases"/>
    <property type="match status" value="1"/>
</dbReference>
<sequence length="367" mass="41239">MMSTTTTPSLELCGFSTDRGCFLLTAAHSDGADSSHSRDLTSGTTVYNLEREFVDLQSWDRLLRHASTSQRLPTKRLRKLMAANWLRGDTAAGWRLDMQKNVRACEDWLNVAFVQLPVQQQQEFLHDGMYAAMKLKRAAALADSKRARDLQQYFSSTEMVHLVVTSVQAYLKQRAVVWLEPSCGDGRFLTALLQAGAQHVVGYEIDSKVQSLAEQNVRLAASDVAGVPRPFSGEGSSVQAQVYLGDFLTSRSCVPADKFVVAVGNPPFSTKGKNRNDLVHDFFRHAASEWRAHVIAFIVPERCSRPLFVETTLQQLNRQQMDNETVVLSWTLAMELPLTDYEFEFGARKALKRVRQPSVLQLFTCDR</sequence>
<evidence type="ECO:0000313" key="2">
    <source>
        <dbReference type="Proteomes" id="UP000011713"/>
    </source>
</evidence>
<dbReference type="HOGENOM" id="CLU_072207_0_0_1"/>
<dbReference type="EnsemblProtists" id="HpaT806508">
    <property type="protein sequence ID" value="HpaP806508"/>
    <property type="gene ID" value="HpaG806508"/>
</dbReference>
<dbReference type="InterPro" id="IPR029063">
    <property type="entry name" value="SAM-dependent_MTases_sf"/>
</dbReference>
<accession>M4BJD0</accession>
<dbReference type="SUPFAM" id="SSF53335">
    <property type="entry name" value="S-adenosyl-L-methionine-dependent methyltransferases"/>
    <property type="match status" value="1"/>
</dbReference>
<organism evidence="1 2">
    <name type="scientific">Hyaloperonospora arabidopsidis (strain Emoy2)</name>
    <name type="common">Downy mildew agent</name>
    <name type="synonym">Peronospora arabidopsidis</name>
    <dbReference type="NCBI Taxonomy" id="559515"/>
    <lineage>
        <taxon>Eukaryota</taxon>
        <taxon>Sar</taxon>
        <taxon>Stramenopiles</taxon>
        <taxon>Oomycota</taxon>
        <taxon>Peronosporomycetes</taxon>
        <taxon>Peronosporales</taxon>
        <taxon>Peronosporaceae</taxon>
        <taxon>Hyaloperonospora</taxon>
    </lineage>
</organism>
<dbReference type="eggNOG" id="ENOG502RXMB">
    <property type="taxonomic scope" value="Eukaryota"/>
</dbReference>